<evidence type="ECO:0000313" key="3">
    <source>
        <dbReference type="EMBL" id="MDI3405273.1"/>
    </source>
</evidence>
<dbReference type="Gene3D" id="1.10.10.10">
    <property type="entry name" value="Winged helix-like DNA-binding domain superfamily/Winged helix DNA-binding domain"/>
    <property type="match status" value="1"/>
</dbReference>
<dbReference type="EMBL" id="JASCIQ010000015">
    <property type="protein sequence ID" value="MDI3405273.1"/>
    <property type="molecule type" value="Genomic_DNA"/>
</dbReference>
<feature type="region of interest" description="Disordered" evidence="1">
    <location>
        <begin position="150"/>
        <end position="170"/>
    </location>
</feature>
<evidence type="ECO:0000313" key="4">
    <source>
        <dbReference type="Proteomes" id="UP001223978"/>
    </source>
</evidence>
<dbReference type="SUPFAM" id="SSF46785">
    <property type="entry name" value="Winged helix' DNA-binding domain"/>
    <property type="match status" value="1"/>
</dbReference>
<comment type="caution">
    <text evidence="3">The sequence shown here is derived from an EMBL/GenBank/DDBJ whole genome shotgun (WGS) entry which is preliminary data.</text>
</comment>
<dbReference type="Pfam" id="PF12802">
    <property type="entry name" value="MarR_2"/>
    <property type="match status" value="1"/>
</dbReference>
<keyword evidence="4" id="KW-1185">Reference proteome</keyword>
<dbReference type="InterPro" id="IPR039422">
    <property type="entry name" value="MarR/SlyA-like"/>
</dbReference>
<sequence>MSDVEHATDEPPLGPLLYEVIRGLWPLHRTVVRAVERELTGTGMTAGQHAVMDELRRCGPRTVPQLARLLGLDRQPVQRLVNDATALGLAESGPNPEHRRSRLIRLTPKGEATIRGIQEAEETELRRRLSDLTADDVTTALHVLRRLGEEFKDLAQDAPPQRTDRGDDPR</sequence>
<protein>
    <submittedName>
        <fullName evidence="3">MarR family transcriptional regulator</fullName>
    </submittedName>
</protein>
<accession>A0ABT6SAP8</accession>
<dbReference type="InterPro" id="IPR000835">
    <property type="entry name" value="HTH_MarR-typ"/>
</dbReference>
<proteinExistence type="predicted"/>
<dbReference type="InterPro" id="IPR036388">
    <property type="entry name" value="WH-like_DNA-bd_sf"/>
</dbReference>
<dbReference type="RefSeq" id="WP_282543218.1">
    <property type="nucleotide sequence ID" value="NZ_JASCIQ010000015.1"/>
</dbReference>
<dbReference type="PANTHER" id="PTHR33164:SF99">
    <property type="entry name" value="MARR FAMILY REGULATORY PROTEIN"/>
    <property type="match status" value="1"/>
</dbReference>
<organism evidence="3 4">
    <name type="scientific">Streptomyces cavernicola</name>
    <dbReference type="NCBI Taxonomy" id="3043613"/>
    <lineage>
        <taxon>Bacteria</taxon>
        <taxon>Bacillati</taxon>
        <taxon>Actinomycetota</taxon>
        <taxon>Actinomycetes</taxon>
        <taxon>Kitasatosporales</taxon>
        <taxon>Streptomycetaceae</taxon>
        <taxon>Streptomyces</taxon>
    </lineage>
</organism>
<evidence type="ECO:0000256" key="1">
    <source>
        <dbReference type="SAM" id="MobiDB-lite"/>
    </source>
</evidence>
<dbReference type="Proteomes" id="UP001223978">
    <property type="component" value="Unassembled WGS sequence"/>
</dbReference>
<dbReference type="PROSITE" id="PS50995">
    <property type="entry name" value="HTH_MARR_2"/>
    <property type="match status" value="1"/>
</dbReference>
<feature type="domain" description="HTH marR-type" evidence="2">
    <location>
        <begin position="10"/>
        <end position="149"/>
    </location>
</feature>
<dbReference type="PANTHER" id="PTHR33164">
    <property type="entry name" value="TRANSCRIPTIONAL REGULATOR, MARR FAMILY"/>
    <property type="match status" value="1"/>
</dbReference>
<reference evidence="3 4" key="1">
    <citation type="submission" date="2023-05" db="EMBL/GenBank/DDBJ databases">
        <title>Draft genome sequence of Streptomyces sp. B-S-A6 isolated from a cave soil in Thailand.</title>
        <authorList>
            <person name="Chamroensaksri N."/>
            <person name="Muangham S."/>
        </authorList>
    </citation>
    <scope>NUCLEOTIDE SEQUENCE [LARGE SCALE GENOMIC DNA]</scope>
    <source>
        <strain evidence="3 4">B-S-A6</strain>
    </source>
</reference>
<name>A0ABT6SAP8_9ACTN</name>
<evidence type="ECO:0000259" key="2">
    <source>
        <dbReference type="PROSITE" id="PS50995"/>
    </source>
</evidence>
<gene>
    <name evidence="3" type="ORF">QIS96_15770</name>
</gene>
<dbReference type="PRINTS" id="PR00598">
    <property type="entry name" value="HTHMARR"/>
</dbReference>
<dbReference type="SMART" id="SM00347">
    <property type="entry name" value="HTH_MARR"/>
    <property type="match status" value="1"/>
</dbReference>
<dbReference type="InterPro" id="IPR036390">
    <property type="entry name" value="WH_DNA-bd_sf"/>
</dbReference>